<keyword evidence="9" id="KW-1133">Transmembrane helix</keyword>
<accession>A0A9W4I3G7</accession>
<dbReference type="Proteomes" id="UP001152592">
    <property type="component" value="Unassembled WGS sequence"/>
</dbReference>
<evidence type="ECO:0000256" key="3">
    <source>
        <dbReference type="ARBA" id="ARBA00011035"/>
    </source>
</evidence>
<evidence type="ECO:0000313" key="13">
    <source>
        <dbReference type="EMBL" id="CAG8236279.1"/>
    </source>
</evidence>
<evidence type="ECO:0000256" key="9">
    <source>
        <dbReference type="ARBA" id="ARBA00022989"/>
    </source>
</evidence>
<comment type="subcellular location">
    <subcellularLocation>
        <location evidence="2">Endoplasmic reticulum membrane</location>
        <topology evidence="2">Single-pass type II membrane protein</topology>
    </subcellularLocation>
</comment>
<dbReference type="EC" id="3.4.21.89" evidence="4 12"/>
<dbReference type="GO" id="GO:0009003">
    <property type="term" value="F:signal peptidase activity"/>
    <property type="evidence" value="ECO:0007669"/>
    <property type="project" value="UniProtKB-EC"/>
</dbReference>
<gene>
    <name evidence="13" type="ORF">PSALAMII_LOCUS390</name>
</gene>
<organism evidence="13 14">
    <name type="scientific">Penicillium salamii</name>
    <dbReference type="NCBI Taxonomy" id="1612424"/>
    <lineage>
        <taxon>Eukaryota</taxon>
        <taxon>Fungi</taxon>
        <taxon>Dikarya</taxon>
        <taxon>Ascomycota</taxon>
        <taxon>Pezizomycotina</taxon>
        <taxon>Eurotiomycetes</taxon>
        <taxon>Eurotiomycetidae</taxon>
        <taxon>Eurotiales</taxon>
        <taxon>Aspergillaceae</taxon>
        <taxon>Penicillium</taxon>
    </lineage>
</organism>
<dbReference type="CDD" id="cd06462">
    <property type="entry name" value="Peptidase_S24_S26"/>
    <property type="match status" value="1"/>
</dbReference>
<dbReference type="InterPro" id="IPR036286">
    <property type="entry name" value="LexA/Signal_pep-like_sf"/>
</dbReference>
<comment type="subunit">
    <text evidence="12">Component of the signal peptidase complex.</text>
</comment>
<evidence type="ECO:0000256" key="10">
    <source>
        <dbReference type="ARBA" id="ARBA00023136"/>
    </source>
</evidence>
<comment type="caution">
    <text evidence="13">The sequence shown here is derived from an EMBL/GenBank/DDBJ whole genome shotgun (WGS) entry which is preliminary data.</text>
</comment>
<dbReference type="OrthoDB" id="5330858at2759"/>
<evidence type="ECO:0000256" key="1">
    <source>
        <dbReference type="ARBA" id="ARBA00000677"/>
    </source>
</evidence>
<dbReference type="PRINTS" id="PR00728">
    <property type="entry name" value="SIGNALPTASE"/>
</dbReference>
<evidence type="ECO:0000256" key="7">
    <source>
        <dbReference type="ARBA" id="ARBA00022824"/>
    </source>
</evidence>
<evidence type="ECO:0000256" key="5">
    <source>
        <dbReference type="ARBA" id="ARBA00019685"/>
    </source>
</evidence>
<comment type="catalytic activity">
    <reaction evidence="1 12">
        <text>Cleavage of hydrophobic, N-terminal signal or leader sequences from secreted and periplasmic proteins.</text>
        <dbReference type="EC" id="3.4.21.89"/>
    </reaction>
</comment>
<sequence>MLSTAVRMIPKWQNPRGTFTLLLWSLLLINFPFMIWKALCVFTGSSHPIMVVISESMAPAFTRGDLIFLWNRQSWVHAGEIPVCWFPGKPLPMVHRAIKSVWLDGKEQFTLTKGDNNDGDDVPLYPPGQLMVGRDEVVGVVKGYLPYLGWLSIGLQENPLVTGSVIGGLLLLAAA</sequence>
<evidence type="ECO:0000256" key="8">
    <source>
        <dbReference type="ARBA" id="ARBA00022968"/>
    </source>
</evidence>
<keyword evidence="10" id="KW-0472">Membrane</keyword>
<dbReference type="GO" id="GO:0005787">
    <property type="term" value="C:signal peptidase complex"/>
    <property type="evidence" value="ECO:0007669"/>
    <property type="project" value="TreeGrafter"/>
</dbReference>
<protein>
    <recommendedName>
        <fullName evidence="5 12">Signal peptidase complex catalytic subunit SEC11</fullName>
        <ecNumber evidence="4 12">3.4.21.89</ecNumber>
    </recommendedName>
</protein>
<reference evidence="13" key="1">
    <citation type="submission" date="2021-07" db="EMBL/GenBank/DDBJ databases">
        <authorList>
            <person name="Branca A.L. A."/>
        </authorList>
    </citation>
    <scope>NUCLEOTIDE SEQUENCE</scope>
</reference>
<evidence type="ECO:0000313" key="14">
    <source>
        <dbReference type="Proteomes" id="UP001152592"/>
    </source>
</evidence>
<dbReference type="AlphaFoldDB" id="A0A9W4I3G7"/>
<comment type="similarity">
    <text evidence="3 12">Belongs to the peptidase S26B family.</text>
</comment>
<comment type="function">
    <text evidence="11">Catalytic component of the signal peptidase complex (SPC) which catalyzes the cleavage of N-terminal signal sequences from nascent proteins as they are translocated into the lumen of the endoplasmic reticulum. Specifically cleaves N-terminal signal peptides that contain a hydrophobic alpha-helix (h-region) shorter than 18-20 amino acids.</text>
</comment>
<keyword evidence="8" id="KW-0735">Signal-anchor</keyword>
<name>A0A9W4I3G7_9EURO</name>
<dbReference type="PANTHER" id="PTHR10806:SF6">
    <property type="entry name" value="SIGNAL PEPTIDASE COMPLEX CATALYTIC SUBUNIT SEC11"/>
    <property type="match status" value="1"/>
</dbReference>
<keyword evidence="12" id="KW-0378">Hydrolase</keyword>
<dbReference type="SUPFAM" id="SSF51306">
    <property type="entry name" value="LexA/Signal peptidase"/>
    <property type="match status" value="1"/>
</dbReference>
<dbReference type="NCBIfam" id="TIGR02228">
    <property type="entry name" value="sigpep_I_arch"/>
    <property type="match status" value="1"/>
</dbReference>
<dbReference type="EMBL" id="CAJVPD010000018">
    <property type="protein sequence ID" value="CAG8236279.1"/>
    <property type="molecule type" value="Genomic_DNA"/>
</dbReference>
<keyword evidence="12" id="KW-0645">Protease</keyword>
<evidence type="ECO:0000256" key="4">
    <source>
        <dbReference type="ARBA" id="ARBA00013208"/>
    </source>
</evidence>
<dbReference type="InterPro" id="IPR001733">
    <property type="entry name" value="Peptidase_S26B"/>
</dbReference>
<evidence type="ECO:0000256" key="6">
    <source>
        <dbReference type="ARBA" id="ARBA00022692"/>
    </source>
</evidence>
<keyword evidence="6" id="KW-0812">Transmembrane</keyword>
<dbReference type="PANTHER" id="PTHR10806">
    <property type="entry name" value="SIGNAL PEPTIDASE COMPLEX CATALYTIC SUBUNIT SEC11"/>
    <property type="match status" value="1"/>
</dbReference>
<keyword evidence="7 12" id="KW-0256">Endoplasmic reticulum</keyword>
<evidence type="ECO:0000256" key="12">
    <source>
        <dbReference type="RuleBase" id="RU362047"/>
    </source>
</evidence>
<evidence type="ECO:0000256" key="2">
    <source>
        <dbReference type="ARBA" id="ARBA00004648"/>
    </source>
</evidence>
<dbReference type="GO" id="GO:0006465">
    <property type="term" value="P:signal peptide processing"/>
    <property type="evidence" value="ECO:0007669"/>
    <property type="project" value="UniProtKB-UniRule"/>
</dbReference>
<proteinExistence type="inferred from homology"/>
<evidence type="ECO:0000256" key="11">
    <source>
        <dbReference type="ARBA" id="ARBA00045533"/>
    </source>
</evidence>